<name>A0A1U7I9U9_9CYAN</name>
<comment type="caution">
    <text evidence="1">The sequence shown here is derived from an EMBL/GenBank/DDBJ whole genome shotgun (WGS) entry which is preliminary data.</text>
</comment>
<evidence type="ECO:0000313" key="2">
    <source>
        <dbReference type="Proteomes" id="UP000185860"/>
    </source>
</evidence>
<sequence>MFEHLERELIEGEPWASEIVYLPVWKMVDEEPKELQRINYELTAKPKSIDFTQFYLTVIKVFF</sequence>
<proteinExistence type="predicted"/>
<evidence type="ECO:0000313" key="1">
    <source>
        <dbReference type="EMBL" id="OKH33235.1"/>
    </source>
</evidence>
<dbReference type="AlphaFoldDB" id="A0A1U7I9U9"/>
<gene>
    <name evidence="1" type="ORF">NIES2119_23710</name>
</gene>
<dbReference type="RefSeq" id="WP_073595972.1">
    <property type="nucleotide sequence ID" value="NZ_MRCE01000031.1"/>
</dbReference>
<accession>A0A1U7I9U9</accession>
<dbReference type="EMBL" id="MRCE01000031">
    <property type="protein sequence ID" value="OKH33235.1"/>
    <property type="molecule type" value="Genomic_DNA"/>
</dbReference>
<protein>
    <submittedName>
        <fullName evidence="1">Uncharacterized protein</fullName>
    </submittedName>
</protein>
<organism evidence="1 2">
    <name type="scientific">[Phormidium ambiguum] IAM M-71</name>
    <dbReference type="NCBI Taxonomy" id="454136"/>
    <lineage>
        <taxon>Bacteria</taxon>
        <taxon>Bacillati</taxon>
        <taxon>Cyanobacteriota</taxon>
        <taxon>Cyanophyceae</taxon>
        <taxon>Oscillatoriophycideae</taxon>
        <taxon>Aerosakkonematales</taxon>
        <taxon>Aerosakkonemataceae</taxon>
        <taxon>Floridanema</taxon>
    </lineage>
</organism>
<reference evidence="1 2" key="1">
    <citation type="submission" date="2016-11" db="EMBL/GenBank/DDBJ databases">
        <title>Draft Genome Sequences of Nine Cyanobacterial Strains from Diverse Habitats.</title>
        <authorList>
            <person name="Zhu T."/>
            <person name="Hou S."/>
            <person name="Lu X."/>
            <person name="Hess W.R."/>
        </authorList>
    </citation>
    <scope>NUCLEOTIDE SEQUENCE [LARGE SCALE GENOMIC DNA]</scope>
    <source>
        <strain evidence="1 2">IAM M-71</strain>
    </source>
</reference>
<dbReference type="STRING" id="454136.NIES2119_23710"/>
<dbReference type="Proteomes" id="UP000185860">
    <property type="component" value="Unassembled WGS sequence"/>
</dbReference>